<evidence type="ECO:0000256" key="1">
    <source>
        <dbReference type="SAM" id="SignalP"/>
    </source>
</evidence>
<accession>A0ABP5J3P9</accession>
<organism evidence="2 3">
    <name type="scientific">Streptomyces synnematoformans</name>
    <dbReference type="NCBI Taxonomy" id="415721"/>
    <lineage>
        <taxon>Bacteria</taxon>
        <taxon>Bacillati</taxon>
        <taxon>Actinomycetota</taxon>
        <taxon>Actinomycetes</taxon>
        <taxon>Kitasatosporales</taxon>
        <taxon>Streptomycetaceae</taxon>
        <taxon>Streptomyces</taxon>
    </lineage>
</organism>
<dbReference type="SUPFAM" id="SSF56973">
    <property type="entry name" value="Aerolisin/ETX pore-forming domain"/>
    <property type="match status" value="1"/>
</dbReference>
<keyword evidence="3" id="KW-1185">Reference proteome</keyword>
<proteinExistence type="predicted"/>
<keyword evidence="1" id="KW-0732">Signal</keyword>
<feature type="signal peptide" evidence="1">
    <location>
        <begin position="1"/>
        <end position="45"/>
    </location>
</feature>
<evidence type="ECO:0000313" key="3">
    <source>
        <dbReference type="Proteomes" id="UP001500443"/>
    </source>
</evidence>
<reference evidence="3" key="1">
    <citation type="journal article" date="2019" name="Int. J. Syst. Evol. Microbiol.">
        <title>The Global Catalogue of Microorganisms (GCM) 10K type strain sequencing project: providing services to taxonomists for standard genome sequencing and annotation.</title>
        <authorList>
            <consortium name="The Broad Institute Genomics Platform"/>
            <consortium name="The Broad Institute Genome Sequencing Center for Infectious Disease"/>
            <person name="Wu L."/>
            <person name="Ma J."/>
        </authorList>
    </citation>
    <scope>NUCLEOTIDE SEQUENCE [LARGE SCALE GENOMIC DNA]</scope>
    <source>
        <strain evidence="3">JCM 15481</strain>
    </source>
</reference>
<name>A0ABP5J3P9_9ACTN</name>
<protein>
    <submittedName>
        <fullName evidence="2">Uncharacterized protein</fullName>
    </submittedName>
</protein>
<dbReference type="Proteomes" id="UP001500443">
    <property type="component" value="Unassembled WGS sequence"/>
</dbReference>
<gene>
    <name evidence="2" type="ORF">GCM10009802_06630</name>
</gene>
<comment type="caution">
    <text evidence="2">The sequence shown here is derived from an EMBL/GenBank/DDBJ whole genome shotgun (WGS) entry which is preliminary data.</text>
</comment>
<evidence type="ECO:0000313" key="2">
    <source>
        <dbReference type="EMBL" id="GAA2109969.1"/>
    </source>
</evidence>
<sequence>MAKRSTRARSGLRRLARWRSRIAAGATLAALTTTLTMGISSPAQAAVGDCPSGLTWSNVFNPHYPEYVAYEYVVTSVRPEFLVSEERVVVNGTNSEITGSFTSSVSKTFSLTSSLGASASLFGFLNANVSTSITQSTTTTTGVTATAPVPPNGRVVGQYGVEAYAVDITLHEYRSVLGLPEDADSICWRDRSTAGTSIAPTHYTGWRVVPG</sequence>
<dbReference type="EMBL" id="BAAAPF010000007">
    <property type="protein sequence ID" value="GAA2109969.1"/>
    <property type="molecule type" value="Genomic_DNA"/>
</dbReference>
<feature type="chain" id="PRO_5046416826" evidence="1">
    <location>
        <begin position="46"/>
        <end position="211"/>
    </location>
</feature>
<dbReference type="RefSeq" id="WP_344287658.1">
    <property type="nucleotide sequence ID" value="NZ_BAAAPF010000007.1"/>
</dbReference>